<dbReference type="Pfam" id="PF07596">
    <property type="entry name" value="SBP_bac_10"/>
    <property type="match status" value="1"/>
</dbReference>
<feature type="domain" description="DUF1559" evidence="2">
    <location>
        <begin position="37"/>
        <end position="306"/>
    </location>
</feature>
<reference evidence="3 4" key="1">
    <citation type="submission" date="2019-08" db="EMBL/GenBank/DDBJ databases">
        <title>Deep-cultivation of Planctomycetes and their phenomic and genomic characterization uncovers novel biology.</title>
        <authorList>
            <person name="Wiegand S."/>
            <person name="Jogler M."/>
            <person name="Boedeker C."/>
            <person name="Pinto D."/>
            <person name="Vollmers J."/>
            <person name="Rivas-Marin E."/>
            <person name="Kohn T."/>
            <person name="Peeters S.H."/>
            <person name="Heuer A."/>
            <person name="Rast P."/>
            <person name="Oberbeckmann S."/>
            <person name="Bunk B."/>
            <person name="Jeske O."/>
            <person name="Meyerdierks A."/>
            <person name="Storesund J.E."/>
            <person name="Kallscheuer N."/>
            <person name="Luecker S."/>
            <person name="Lage O.M."/>
            <person name="Pohl T."/>
            <person name="Merkel B.J."/>
            <person name="Hornburger P."/>
            <person name="Mueller R.-W."/>
            <person name="Bruemmer F."/>
            <person name="Labrenz M."/>
            <person name="Spormann A.M."/>
            <person name="Op den Camp H."/>
            <person name="Overmann J."/>
            <person name="Amann R."/>
            <person name="Jetten M.S.M."/>
            <person name="Mascher T."/>
            <person name="Medema M.H."/>
            <person name="Devos D.P."/>
            <person name="Kaster A.-K."/>
            <person name="Ovreas L."/>
            <person name="Rohde M."/>
            <person name="Galperin M.Y."/>
            <person name="Jogler C."/>
        </authorList>
    </citation>
    <scope>NUCLEOTIDE SEQUENCE [LARGE SCALE GENOMIC DNA]</scope>
    <source>
        <strain evidence="3 4">Pr1d</strain>
    </source>
</reference>
<keyword evidence="1" id="KW-0472">Membrane</keyword>
<evidence type="ECO:0000259" key="2">
    <source>
        <dbReference type="Pfam" id="PF07596"/>
    </source>
</evidence>
<sequence length="325" mass="35518">MKLIRKTNQFRAFTLVELLVVIAIIGVLVALLLPAIQAARESARRSTCLNHVKQMGLGLQNYVSTNQVFPPGTWDPPELEIAFPFSGYPWATLILPYLEQSNLYTLVDVSEPGYSWPTLRGPPDHIFALKQELQIYRCPSSGHSSIYNYAPGSGYDSNEIGILEYVGIAGSDRIGFPSGEGILYQDSKTGFNDIEDGSSHTLIVGEYSDLAPGQQFDDGGLQDNDTVWNMGHFFKEKIHNGSDTATYSVRTVAHLPNTAWYWPCVGCRPPLGNTTTRAALKSAHPGGVHVTMADGSAHFISETIDLTIFQNMADRADGGFATDGL</sequence>
<protein>
    <recommendedName>
        <fullName evidence="2">DUF1559 domain-containing protein</fullName>
    </recommendedName>
</protein>
<keyword evidence="1" id="KW-0812">Transmembrane</keyword>
<dbReference type="PANTHER" id="PTHR30093">
    <property type="entry name" value="GENERAL SECRETION PATHWAY PROTEIN G"/>
    <property type="match status" value="1"/>
</dbReference>
<dbReference type="Proteomes" id="UP000323917">
    <property type="component" value="Chromosome"/>
</dbReference>
<dbReference type="Gene3D" id="3.30.700.10">
    <property type="entry name" value="Glycoprotein, Type 4 Pilin"/>
    <property type="match status" value="1"/>
</dbReference>
<dbReference type="KEGG" id="bgok:Pr1d_06930"/>
<proteinExistence type="predicted"/>
<dbReference type="SUPFAM" id="SSF54523">
    <property type="entry name" value="Pili subunits"/>
    <property type="match status" value="1"/>
</dbReference>
<dbReference type="EMBL" id="CP042913">
    <property type="protein sequence ID" value="QEG33430.1"/>
    <property type="molecule type" value="Genomic_DNA"/>
</dbReference>
<gene>
    <name evidence="3" type="ORF">Pr1d_06930</name>
</gene>
<dbReference type="PANTHER" id="PTHR30093:SF2">
    <property type="entry name" value="TYPE II SECRETION SYSTEM PROTEIN H"/>
    <property type="match status" value="1"/>
</dbReference>
<accession>A0A5B9Q6U7</accession>
<dbReference type="RefSeq" id="WP_168205492.1">
    <property type="nucleotide sequence ID" value="NZ_CP042913.1"/>
</dbReference>
<dbReference type="AlphaFoldDB" id="A0A5B9Q6U7"/>
<evidence type="ECO:0000313" key="3">
    <source>
        <dbReference type="EMBL" id="QEG33430.1"/>
    </source>
</evidence>
<keyword evidence="1" id="KW-1133">Transmembrane helix</keyword>
<name>A0A5B9Q6U7_9BACT</name>
<dbReference type="InterPro" id="IPR012902">
    <property type="entry name" value="N_methyl_site"/>
</dbReference>
<organism evidence="3 4">
    <name type="scientific">Bythopirellula goksoeyrii</name>
    <dbReference type="NCBI Taxonomy" id="1400387"/>
    <lineage>
        <taxon>Bacteria</taxon>
        <taxon>Pseudomonadati</taxon>
        <taxon>Planctomycetota</taxon>
        <taxon>Planctomycetia</taxon>
        <taxon>Pirellulales</taxon>
        <taxon>Lacipirellulaceae</taxon>
        <taxon>Bythopirellula</taxon>
    </lineage>
</organism>
<dbReference type="NCBIfam" id="TIGR04294">
    <property type="entry name" value="pre_pil_HX9DG"/>
    <property type="match status" value="1"/>
</dbReference>
<dbReference type="InterPro" id="IPR027558">
    <property type="entry name" value="Pre_pil_HX9DG_C"/>
</dbReference>
<dbReference type="Pfam" id="PF07963">
    <property type="entry name" value="N_methyl"/>
    <property type="match status" value="1"/>
</dbReference>
<evidence type="ECO:0000256" key="1">
    <source>
        <dbReference type="SAM" id="Phobius"/>
    </source>
</evidence>
<keyword evidence="4" id="KW-1185">Reference proteome</keyword>
<dbReference type="InterPro" id="IPR045584">
    <property type="entry name" value="Pilin-like"/>
</dbReference>
<feature type="transmembrane region" description="Helical" evidence="1">
    <location>
        <begin position="12"/>
        <end position="36"/>
    </location>
</feature>
<dbReference type="InterPro" id="IPR011453">
    <property type="entry name" value="DUF1559"/>
</dbReference>
<dbReference type="NCBIfam" id="TIGR02532">
    <property type="entry name" value="IV_pilin_GFxxxE"/>
    <property type="match status" value="1"/>
</dbReference>
<evidence type="ECO:0000313" key="4">
    <source>
        <dbReference type="Proteomes" id="UP000323917"/>
    </source>
</evidence>